<feature type="domain" description="C2H2-type" evidence="4">
    <location>
        <begin position="258"/>
        <end position="287"/>
    </location>
</feature>
<dbReference type="AlphaFoldDB" id="A0A2N3N5Q5"/>
<dbReference type="GO" id="GO:0008270">
    <property type="term" value="F:zinc ion binding"/>
    <property type="evidence" value="ECO:0007669"/>
    <property type="project" value="UniProtKB-KW"/>
</dbReference>
<dbReference type="PANTHER" id="PTHR46179:SF24">
    <property type="entry name" value="C2H2-TYPE DOMAIN-CONTAINING PROTEIN"/>
    <property type="match status" value="1"/>
</dbReference>
<evidence type="ECO:0000256" key="1">
    <source>
        <dbReference type="PROSITE-ProRule" id="PRU00042"/>
    </source>
</evidence>
<evidence type="ECO:0000256" key="2">
    <source>
        <dbReference type="SAM" id="Coils"/>
    </source>
</evidence>
<protein>
    <recommendedName>
        <fullName evidence="4">C2H2-type domain-containing protein</fullName>
    </recommendedName>
</protein>
<dbReference type="PROSITE" id="PS50157">
    <property type="entry name" value="ZINC_FINGER_C2H2_2"/>
    <property type="match status" value="1"/>
</dbReference>
<dbReference type="OrthoDB" id="5305647at2759"/>
<feature type="region of interest" description="Disordered" evidence="3">
    <location>
        <begin position="282"/>
        <end position="321"/>
    </location>
</feature>
<feature type="coiled-coil region" evidence="2">
    <location>
        <begin position="321"/>
        <end position="351"/>
    </location>
</feature>
<dbReference type="STRING" id="41688.A0A2N3N5Q5"/>
<dbReference type="GO" id="GO:0005634">
    <property type="term" value="C:nucleus"/>
    <property type="evidence" value="ECO:0007669"/>
    <property type="project" value="TreeGrafter"/>
</dbReference>
<evidence type="ECO:0000259" key="4">
    <source>
        <dbReference type="PROSITE" id="PS50157"/>
    </source>
</evidence>
<name>A0A2N3N5Q5_9PEZI</name>
<dbReference type="VEuPathDB" id="FungiDB:jhhlp_006377"/>
<keyword evidence="1" id="KW-0479">Metal-binding</keyword>
<dbReference type="Pfam" id="PF26176">
    <property type="entry name" value="zf_C2H2_17_2"/>
    <property type="match status" value="1"/>
</dbReference>
<feature type="compositionally biased region" description="Basic and acidic residues" evidence="3">
    <location>
        <begin position="300"/>
        <end position="321"/>
    </location>
</feature>
<dbReference type="InterPro" id="IPR059095">
    <property type="entry name" value="Znf_C2H2_17_2nd"/>
</dbReference>
<evidence type="ECO:0000313" key="5">
    <source>
        <dbReference type="EMBL" id="PKS07769.1"/>
    </source>
</evidence>
<gene>
    <name evidence="5" type="ORF">jhhlp_006377</name>
</gene>
<feature type="region of interest" description="Disordered" evidence="3">
    <location>
        <begin position="16"/>
        <end position="72"/>
    </location>
</feature>
<dbReference type="EMBL" id="NLAX01000701">
    <property type="protein sequence ID" value="PKS07769.1"/>
    <property type="molecule type" value="Genomic_DNA"/>
</dbReference>
<dbReference type="InterPro" id="IPR059009">
    <property type="entry name" value="Znf_C2H2_17_1st"/>
</dbReference>
<keyword evidence="1" id="KW-0862">Zinc</keyword>
<sequence length="374" mass="40872">MGTVYDSRTFLHDASYPSMTEMDHDHHHDRPTDNDGTDRFGETDVSELANYHPTAPSLLPPERTSLDDSEESRSILLPDASRLDLPASPQSGIPALAPELAKASAEHAAAAATGLGPDLTAADLAPALAPTTLSSSTAAMTGMVDIQTAKPIVASRTKSSPAAAARLKLIPKPDRAVARGPGGRFYCTVEGCIEVPHGFKRRCEWNKHMDKHERPYRCEHDSCEKLPGFTYSGGLLRHEREVHGKHGGPKKTLNCPYQNCKRYSGKGFSRQENLNEHLRRVHTDATSPPEENHPPSSDNDSERGQKRKRSLGDLADRGDGGVDLLEEVKRLRQENQELRDALQQQRETQITMVAQIADLQGALQLNGANMSTAA</sequence>
<reference evidence="5 6" key="1">
    <citation type="journal article" date="2017" name="G3 (Bethesda)">
        <title>First Draft Genome Sequence of the Pathogenic Fungus Lomentospora prolificans (Formerly Scedosporium prolificans).</title>
        <authorList>
            <person name="Luo R."/>
            <person name="Zimin A."/>
            <person name="Workman R."/>
            <person name="Fan Y."/>
            <person name="Pertea G."/>
            <person name="Grossman N."/>
            <person name="Wear M.P."/>
            <person name="Jia B."/>
            <person name="Miller H."/>
            <person name="Casadevall A."/>
            <person name="Timp W."/>
            <person name="Zhang S.X."/>
            <person name="Salzberg S.L."/>
        </authorList>
    </citation>
    <scope>NUCLEOTIDE SEQUENCE [LARGE SCALE GENOMIC DNA]</scope>
    <source>
        <strain evidence="5 6">JHH-5317</strain>
    </source>
</reference>
<dbReference type="PANTHER" id="PTHR46179">
    <property type="entry name" value="ZINC FINGER PROTEIN"/>
    <property type="match status" value="1"/>
</dbReference>
<dbReference type="Gene3D" id="3.30.160.60">
    <property type="entry name" value="Classic Zinc Finger"/>
    <property type="match status" value="2"/>
</dbReference>
<organism evidence="5 6">
    <name type="scientific">Lomentospora prolificans</name>
    <dbReference type="NCBI Taxonomy" id="41688"/>
    <lineage>
        <taxon>Eukaryota</taxon>
        <taxon>Fungi</taxon>
        <taxon>Dikarya</taxon>
        <taxon>Ascomycota</taxon>
        <taxon>Pezizomycotina</taxon>
        <taxon>Sordariomycetes</taxon>
        <taxon>Hypocreomycetidae</taxon>
        <taxon>Microascales</taxon>
        <taxon>Microascaceae</taxon>
        <taxon>Lomentospora</taxon>
    </lineage>
</organism>
<dbReference type="InParanoid" id="A0A2N3N5Q5"/>
<keyword evidence="6" id="KW-1185">Reference proteome</keyword>
<accession>A0A2N3N5Q5</accession>
<evidence type="ECO:0000256" key="3">
    <source>
        <dbReference type="SAM" id="MobiDB-lite"/>
    </source>
</evidence>
<keyword evidence="1" id="KW-0863">Zinc-finger</keyword>
<dbReference type="Proteomes" id="UP000233524">
    <property type="component" value="Unassembled WGS sequence"/>
</dbReference>
<dbReference type="SMART" id="SM00355">
    <property type="entry name" value="ZnF_C2H2"/>
    <property type="match status" value="3"/>
</dbReference>
<evidence type="ECO:0000313" key="6">
    <source>
        <dbReference type="Proteomes" id="UP000233524"/>
    </source>
</evidence>
<feature type="compositionally biased region" description="Basic and acidic residues" evidence="3">
    <location>
        <begin position="21"/>
        <end position="42"/>
    </location>
</feature>
<dbReference type="GO" id="GO:0006357">
    <property type="term" value="P:regulation of transcription by RNA polymerase II"/>
    <property type="evidence" value="ECO:0007669"/>
    <property type="project" value="TreeGrafter"/>
</dbReference>
<keyword evidence="2" id="KW-0175">Coiled coil</keyword>
<dbReference type="InterPro" id="IPR013087">
    <property type="entry name" value="Znf_C2H2_type"/>
</dbReference>
<dbReference type="InterPro" id="IPR051061">
    <property type="entry name" value="Zinc_finger_trans_reg"/>
</dbReference>
<proteinExistence type="predicted"/>
<comment type="caution">
    <text evidence="5">The sequence shown here is derived from an EMBL/GenBank/DDBJ whole genome shotgun (WGS) entry which is preliminary data.</text>
</comment>
<dbReference type="Pfam" id="PF26177">
    <property type="entry name" value="zf_C2H2_17_1st"/>
    <property type="match status" value="1"/>
</dbReference>